<gene>
    <name evidence="11" type="ORF">CONCODRAFT_82587</name>
</gene>
<keyword evidence="6" id="KW-0269">Exonuclease</keyword>
<dbReference type="PROSITE" id="PS50967">
    <property type="entry name" value="HRDC"/>
    <property type="match status" value="1"/>
</dbReference>
<dbReference type="InterPro" id="IPR049559">
    <property type="entry name" value="Rrp6p-like_exo"/>
</dbReference>
<dbReference type="GO" id="GO:0071044">
    <property type="term" value="P:histone mRNA catabolic process"/>
    <property type="evidence" value="ECO:0007669"/>
    <property type="project" value="TreeGrafter"/>
</dbReference>
<dbReference type="PANTHER" id="PTHR12124">
    <property type="entry name" value="POLYMYOSITIS/SCLERODERMA AUTOANTIGEN-RELATED"/>
    <property type="match status" value="1"/>
</dbReference>
<accession>A0A137PJ80</accession>
<evidence type="ECO:0000256" key="2">
    <source>
        <dbReference type="ARBA" id="ARBA00022552"/>
    </source>
</evidence>
<dbReference type="SMART" id="SM00474">
    <property type="entry name" value="35EXOc"/>
    <property type="match status" value="1"/>
</dbReference>
<evidence type="ECO:0000256" key="5">
    <source>
        <dbReference type="ARBA" id="ARBA00022835"/>
    </source>
</evidence>
<dbReference type="FunFam" id="3.30.420.10:FF:000059">
    <property type="entry name" value="Exosome complex exonuclease Rrp6"/>
    <property type="match status" value="1"/>
</dbReference>
<dbReference type="SMART" id="SM00341">
    <property type="entry name" value="HRDC"/>
    <property type="match status" value="1"/>
</dbReference>
<organism evidence="11 12">
    <name type="scientific">Conidiobolus coronatus (strain ATCC 28846 / CBS 209.66 / NRRL 28638)</name>
    <name type="common">Delacroixia coronata</name>
    <dbReference type="NCBI Taxonomy" id="796925"/>
    <lineage>
        <taxon>Eukaryota</taxon>
        <taxon>Fungi</taxon>
        <taxon>Fungi incertae sedis</taxon>
        <taxon>Zoopagomycota</taxon>
        <taxon>Entomophthoromycotina</taxon>
        <taxon>Entomophthoromycetes</taxon>
        <taxon>Entomophthorales</taxon>
        <taxon>Ancylistaceae</taxon>
        <taxon>Conidiobolus</taxon>
    </lineage>
</organism>
<evidence type="ECO:0000256" key="1">
    <source>
        <dbReference type="ARBA" id="ARBA00004123"/>
    </source>
</evidence>
<dbReference type="OrthoDB" id="2250022at2759"/>
<feature type="region of interest" description="Disordered" evidence="9">
    <location>
        <begin position="740"/>
        <end position="785"/>
    </location>
</feature>
<dbReference type="Pfam" id="PF00570">
    <property type="entry name" value="HRDC"/>
    <property type="match status" value="1"/>
</dbReference>
<evidence type="ECO:0000259" key="10">
    <source>
        <dbReference type="PROSITE" id="PS50967"/>
    </source>
</evidence>
<name>A0A137PJ80_CONC2</name>
<keyword evidence="3" id="KW-0540">Nuclease</keyword>
<dbReference type="FunFam" id="1.10.150.80:FF:000001">
    <property type="entry name" value="Putative exosome component 10"/>
    <property type="match status" value="1"/>
</dbReference>
<evidence type="ECO:0000256" key="7">
    <source>
        <dbReference type="ARBA" id="ARBA00023242"/>
    </source>
</evidence>
<dbReference type="Pfam" id="PF01612">
    <property type="entry name" value="DNA_pol_A_exo1"/>
    <property type="match status" value="1"/>
</dbReference>
<comment type="subcellular location">
    <subcellularLocation>
        <location evidence="1">Nucleus</location>
    </subcellularLocation>
</comment>
<keyword evidence="12" id="KW-1185">Reference proteome</keyword>
<evidence type="ECO:0000256" key="3">
    <source>
        <dbReference type="ARBA" id="ARBA00022722"/>
    </source>
</evidence>
<dbReference type="GO" id="GO:0000166">
    <property type="term" value="F:nucleotide binding"/>
    <property type="evidence" value="ECO:0007669"/>
    <property type="project" value="InterPro"/>
</dbReference>
<dbReference type="CDD" id="cd06147">
    <property type="entry name" value="Rrp6p_like_exo"/>
    <property type="match status" value="1"/>
</dbReference>
<dbReference type="EMBL" id="KQ964418">
    <property type="protein sequence ID" value="KXN75053.1"/>
    <property type="molecule type" value="Genomic_DNA"/>
</dbReference>
<comment type="similarity">
    <text evidence="8">Belongs to the exosome component 10/RRP6 family.</text>
</comment>
<dbReference type="GO" id="GO:0071051">
    <property type="term" value="P:poly(A)-dependent snoRNA 3'-end processing"/>
    <property type="evidence" value="ECO:0007669"/>
    <property type="project" value="TreeGrafter"/>
</dbReference>
<dbReference type="GO" id="GO:0005730">
    <property type="term" value="C:nucleolus"/>
    <property type="evidence" value="ECO:0007669"/>
    <property type="project" value="TreeGrafter"/>
</dbReference>
<dbReference type="InterPro" id="IPR002562">
    <property type="entry name" value="3'-5'_exonuclease_dom"/>
</dbReference>
<dbReference type="GO" id="GO:0071036">
    <property type="term" value="P:nuclear polyadenylation-dependent snoRNA catabolic process"/>
    <property type="evidence" value="ECO:0007669"/>
    <property type="project" value="TreeGrafter"/>
</dbReference>
<reference evidence="11 12" key="1">
    <citation type="journal article" date="2015" name="Genome Biol. Evol.">
        <title>Phylogenomic analyses indicate that early fungi evolved digesting cell walls of algal ancestors of land plants.</title>
        <authorList>
            <person name="Chang Y."/>
            <person name="Wang S."/>
            <person name="Sekimoto S."/>
            <person name="Aerts A.L."/>
            <person name="Choi C."/>
            <person name="Clum A."/>
            <person name="LaButti K.M."/>
            <person name="Lindquist E.A."/>
            <person name="Yee Ngan C."/>
            <person name="Ohm R.A."/>
            <person name="Salamov A.A."/>
            <person name="Grigoriev I.V."/>
            <person name="Spatafora J.W."/>
            <person name="Berbee M.L."/>
        </authorList>
    </citation>
    <scope>NUCLEOTIDE SEQUENCE [LARGE SCALE GENOMIC DNA]</scope>
    <source>
        <strain evidence="11 12">NRRL 28638</strain>
    </source>
</reference>
<dbReference type="Proteomes" id="UP000070444">
    <property type="component" value="Unassembled WGS sequence"/>
</dbReference>
<keyword evidence="7" id="KW-0539">Nucleus</keyword>
<dbReference type="SUPFAM" id="SSF53098">
    <property type="entry name" value="Ribonuclease H-like"/>
    <property type="match status" value="1"/>
</dbReference>
<evidence type="ECO:0000313" key="11">
    <source>
        <dbReference type="EMBL" id="KXN75053.1"/>
    </source>
</evidence>
<feature type="domain" description="HRDC" evidence="10">
    <location>
        <begin position="476"/>
        <end position="556"/>
    </location>
</feature>
<dbReference type="GO" id="GO:0071039">
    <property type="term" value="P:nuclear polyadenylation-dependent CUT catabolic process"/>
    <property type="evidence" value="ECO:0007669"/>
    <property type="project" value="TreeGrafter"/>
</dbReference>
<dbReference type="GO" id="GO:0000175">
    <property type="term" value="F:3'-5'-RNA exonuclease activity"/>
    <property type="evidence" value="ECO:0007669"/>
    <property type="project" value="InterPro"/>
</dbReference>
<dbReference type="InterPro" id="IPR012588">
    <property type="entry name" value="Exosome-assoc_fac_Rrp6_N"/>
</dbReference>
<dbReference type="InterPro" id="IPR010997">
    <property type="entry name" value="HRDC-like_sf"/>
</dbReference>
<evidence type="ECO:0000256" key="6">
    <source>
        <dbReference type="ARBA" id="ARBA00022839"/>
    </source>
</evidence>
<dbReference type="GO" id="GO:0000467">
    <property type="term" value="P:exonucleolytic trimming to generate mature 3'-end of 5.8S rRNA from tricistronic rRNA transcript (SSU-rRNA, 5.8S rRNA, LSU-rRNA)"/>
    <property type="evidence" value="ECO:0007669"/>
    <property type="project" value="InterPro"/>
</dbReference>
<dbReference type="InterPro" id="IPR002121">
    <property type="entry name" value="HRDC_dom"/>
</dbReference>
<protein>
    <recommendedName>
        <fullName evidence="10">HRDC domain-containing protein</fullName>
    </recommendedName>
</protein>
<dbReference type="GO" id="GO:0003727">
    <property type="term" value="F:single-stranded RNA binding"/>
    <property type="evidence" value="ECO:0007669"/>
    <property type="project" value="TreeGrafter"/>
</dbReference>
<dbReference type="GO" id="GO:0071040">
    <property type="term" value="P:nuclear polyadenylation-dependent antisense transcript catabolic process"/>
    <property type="evidence" value="ECO:0007669"/>
    <property type="project" value="TreeGrafter"/>
</dbReference>
<keyword evidence="2" id="KW-0698">rRNA processing</keyword>
<dbReference type="Pfam" id="PF08066">
    <property type="entry name" value="PMC2NT"/>
    <property type="match status" value="1"/>
</dbReference>
<dbReference type="AlphaFoldDB" id="A0A137PJ80"/>
<proteinExistence type="inferred from homology"/>
<dbReference type="GO" id="GO:0071037">
    <property type="term" value="P:nuclear polyadenylation-dependent snRNA catabolic process"/>
    <property type="evidence" value="ECO:0007669"/>
    <property type="project" value="TreeGrafter"/>
</dbReference>
<keyword evidence="5" id="KW-0271">Exosome</keyword>
<dbReference type="GO" id="GO:0071038">
    <property type="term" value="P:TRAMP-dependent tRNA surveillance pathway"/>
    <property type="evidence" value="ECO:0007669"/>
    <property type="project" value="TreeGrafter"/>
</dbReference>
<evidence type="ECO:0000256" key="9">
    <source>
        <dbReference type="SAM" id="MobiDB-lite"/>
    </source>
</evidence>
<evidence type="ECO:0000256" key="4">
    <source>
        <dbReference type="ARBA" id="ARBA00022801"/>
    </source>
</evidence>
<dbReference type="GO" id="GO:0071035">
    <property type="term" value="P:nuclear polyadenylation-dependent rRNA catabolic process"/>
    <property type="evidence" value="ECO:0007669"/>
    <property type="project" value="TreeGrafter"/>
</dbReference>
<dbReference type="OMA" id="TMDIIWL"/>
<dbReference type="InterPro" id="IPR045092">
    <property type="entry name" value="Rrp6-like"/>
</dbReference>
<dbReference type="InterPro" id="IPR012337">
    <property type="entry name" value="RNaseH-like_sf"/>
</dbReference>
<dbReference type="Gene3D" id="1.10.150.80">
    <property type="entry name" value="HRDC domain"/>
    <property type="match status" value="1"/>
</dbReference>
<dbReference type="PANTHER" id="PTHR12124:SF47">
    <property type="entry name" value="EXOSOME COMPONENT 10"/>
    <property type="match status" value="1"/>
</dbReference>
<sequence length="785" mass="89401">MENNQDNNSVSEVQILKDGLDFLFQRVQYINQTLAALPSDVSSQRVLDLDLDQQLTSISNRIYKTSSSILELASGKGSEQLKPSFEDLMEGQMTSLTDVTDSLFERVDIGLDHIRSQTNSSEKAGFSLQKQNFVTTFQPNEQGQKAPLKFLAAKNLNRPQVFFTDKIDNSVSTHFVSWVYRNMSKPHAIAPLDTILPPLFDGKNLEEITLKELESKSLPHPYEYEIRNYQASESVLSKDDTQVSLSMDEVPLYFIETVEQLEEILPKLLNAKELAIDLEHHDYLTYQGFTCLMQISTRTEDFIIDTLKLRKELFVLNQAFANPQIVKVLHGADFDVIWLQRDFGLYIVGLFDTYQACKLLNTDQKSLAYLLKNKTEVQFEADKKYQLADWRIRPLTKEMINYARADTHYLLEIYDNMKTELLENTQPNHPSQVYTVLDWSAEVALKKHEKPTIDFEFGLGPNGWSKILKKFNVPFAPRQVEAFKYLHRWRDMIARQQDDSVRYVLPDHLLIKFATKMPTSTSDVFKLCDVVPNIVRSDATEIVNIINESKQALLTEAEQLADTTKGAVSNVTTAVENISIDSEKPLRPLADVLPPNLAVTDLTKQHSQLFGTSYKFTDNFNAAARNAQVDQILSNLRFSPLPDNIKIIFDEVANPDDEIVYKKPKREAEEAPINLDPKVYQLSASIETTKPNEELISEPQLHRGSENIVNPEDAIPSGGYDYEAELDKMTKELAAPSAKKSKFLNNTKNSFNPQNEIVDTIPQPKKKANHNEKGNRSIYVKKGKK</sequence>
<feature type="compositionally biased region" description="Polar residues" evidence="9">
    <location>
        <begin position="743"/>
        <end position="757"/>
    </location>
</feature>
<dbReference type="InterPro" id="IPR044876">
    <property type="entry name" value="HRDC_dom_sf"/>
</dbReference>
<evidence type="ECO:0000313" key="12">
    <source>
        <dbReference type="Proteomes" id="UP000070444"/>
    </source>
</evidence>
<keyword evidence="4" id="KW-0378">Hydrolase</keyword>
<dbReference type="InterPro" id="IPR036397">
    <property type="entry name" value="RNaseH_sf"/>
</dbReference>
<dbReference type="STRING" id="796925.A0A137PJ80"/>
<dbReference type="SUPFAM" id="SSF47819">
    <property type="entry name" value="HRDC-like"/>
    <property type="match status" value="1"/>
</dbReference>
<dbReference type="GO" id="GO:0000176">
    <property type="term" value="C:nuclear exosome (RNase complex)"/>
    <property type="evidence" value="ECO:0007669"/>
    <property type="project" value="InterPro"/>
</dbReference>
<evidence type="ECO:0000256" key="8">
    <source>
        <dbReference type="ARBA" id="ARBA00043957"/>
    </source>
</evidence>
<dbReference type="Gene3D" id="3.30.420.10">
    <property type="entry name" value="Ribonuclease H-like superfamily/Ribonuclease H"/>
    <property type="match status" value="1"/>
</dbReference>